<organism evidence="1 2">
    <name type="scientific">Nephila pilipes</name>
    <name type="common">Giant wood spider</name>
    <name type="synonym">Nephila maculata</name>
    <dbReference type="NCBI Taxonomy" id="299642"/>
    <lineage>
        <taxon>Eukaryota</taxon>
        <taxon>Metazoa</taxon>
        <taxon>Ecdysozoa</taxon>
        <taxon>Arthropoda</taxon>
        <taxon>Chelicerata</taxon>
        <taxon>Arachnida</taxon>
        <taxon>Araneae</taxon>
        <taxon>Araneomorphae</taxon>
        <taxon>Entelegynae</taxon>
        <taxon>Araneoidea</taxon>
        <taxon>Nephilidae</taxon>
        <taxon>Nephila</taxon>
    </lineage>
</organism>
<name>A0A8X6PV38_NEPPI</name>
<dbReference type="OrthoDB" id="6471864at2759"/>
<dbReference type="Proteomes" id="UP000887013">
    <property type="component" value="Unassembled WGS sequence"/>
</dbReference>
<proteinExistence type="predicted"/>
<accession>A0A8X6PV38</accession>
<comment type="caution">
    <text evidence="1">The sequence shown here is derived from an EMBL/GenBank/DDBJ whole genome shotgun (WGS) entry which is preliminary data.</text>
</comment>
<protein>
    <submittedName>
        <fullName evidence="1">Uncharacterized protein</fullName>
    </submittedName>
</protein>
<evidence type="ECO:0000313" key="2">
    <source>
        <dbReference type="Proteomes" id="UP000887013"/>
    </source>
</evidence>
<dbReference type="AlphaFoldDB" id="A0A8X6PV38"/>
<reference evidence="1" key="1">
    <citation type="submission" date="2020-08" db="EMBL/GenBank/DDBJ databases">
        <title>Multicomponent nature underlies the extraordinary mechanical properties of spider dragline silk.</title>
        <authorList>
            <person name="Kono N."/>
            <person name="Nakamura H."/>
            <person name="Mori M."/>
            <person name="Yoshida Y."/>
            <person name="Ohtoshi R."/>
            <person name="Malay A.D."/>
            <person name="Moran D.A.P."/>
            <person name="Tomita M."/>
            <person name="Numata K."/>
            <person name="Arakawa K."/>
        </authorList>
    </citation>
    <scope>NUCLEOTIDE SEQUENCE</scope>
</reference>
<dbReference type="EMBL" id="BMAW01025195">
    <property type="protein sequence ID" value="GFT91320.1"/>
    <property type="molecule type" value="Genomic_DNA"/>
</dbReference>
<gene>
    <name evidence="1" type="ORF">NPIL_454771</name>
</gene>
<evidence type="ECO:0000313" key="1">
    <source>
        <dbReference type="EMBL" id="GFT91320.1"/>
    </source>
</evidence>
<keyword evidence="2" id="KW-1185">Reference proteome</keyword>
<sequence>MSLLPLAKIKIKTKRCKFYIKAAIKLEDHSEDPYFLGNQPAEVIDSSEHCKQFINSVATRSAGEIHPTAVEKEIIARGQIESPLNLVSMSEGKEIRNSTFEGGKEIILDKINGSEFDVEKKKCKNLKVLWDKARTGVDKRVWDL</sequence>